<organism evidence="1 2">
    <name type="scientific">Blastopirellula marina</name>
    <dbReference type="NCBI Taxonomy" id="124"/>
    <lineage>
        <taxon>Bacteria</taxon>
        <taxon>Pseudomonadati</taxon>
        <taxon>Planctomycetota</taxon>
        <taxon>Planctomycetia</taxon>
        <taxon>Pirellulales</taxon>
        <taxon>Pirellulaceae</taxon>
        <taxon>Blastopirellula</taxon>
    </lineage>
</organism>
<accession>A0A2S8FK76</accession>
<evidence type="ECO:0000313" key="2">
    <source>
        <dbReference type="Proteomes" id="UP000238322"/>
    </source>
</evidence>
<gene>
    <name evidence="1" type="ORF">C5Y83_20475</name>
</gene>
<evidence type="ECO:0000313" key="1">
    <source>
        <dbReference type="EMBL" id="PQO32589.1"/>
    </source>
</evidence>
<reference evidence="1 2" key="1">
    <citation type="submission" date="2018-02" db="EMBL/GenBank/DDBJ databases">
        <title>Comparative genomes isolates from brazilian mangrove.</title>
        <authorList>
            <person name="Araujo J.E."/>
            <person name="Taketani R.G."/>
            <person name="Silva M.C.P."/>
            <person name="Loureco M.V."/>
            <person name="Andreote F.D."/>
        </authorList>
    </citation>
    <scope>NUCLEOTIDE SEQUENCE [LARGE SCALE GENOMIC DNA]</scope>
    <source>
        <strain evidence="1 2">Hex-1 MGV</strain>
    </source>
</reference>
<dbReference type="EMBL" id="PUHY01000012">
    <property type="protein sequence ID" value="PQO32589.1"/>
    <property type="molecule type" value="Genomic_DNA"/>
</dbReference>
<protein>
    <submittedName>
        <fullName evidence="1">Uncharacterized protein</fullName>
    </submittedName>
</protein>
<name>A0A2S8FK76_9BACT</name>
<proteinExistence type="predicted"/>
<comment type="caution">
    <text evidence="1">The sequence shown here is derived from an EMBL/GenBank/DDBJ whole genome shotgun (WGS) entry which is preliminary data.</text>
</comment>
<dbReference type="Proteomes" id="UP000238322">
    <property type="component" value="Unassembled WGS sequence"/>
</dbReference>
<dbReference type="AlphaFoldDB" id="A0A2S8FK76"/>
<sequence>MYIFALKALPSMWQAEKDRMFRQASPPMAGLSLPVVGALLSEGERPRAKALDLGRKEKPSSFRWMTSYAHSFCEVRPKFEEDTSALAEPSKYLSYGELTCFKPQVG</sequence>